<evidence type="ECO:0000313" key="4">
    <source>
        <dbReference type="EnsemblPlants" id="KEH43445"/>
    </source>
</evidence>
<dbReference type="Proteomes" id="UP000265566">
    <property type="component" value="Chromosome 1"/>
</dbReference>
<protein>
    <submittedName>
        <fullName evidence="2 4">Uncharacterized protein</fullName>
    </submittedName>
</protein>
<evidence type="ECO:0000256" key="1">
    <source>
        <dbReference type="SAM" id="MobiDB-lite"/>
    </source>
</evidence>
<evidence type="ECO:0000313" key="2">
    <source>
        <dbReference type="EMBL" id="KEH43445.1"/>
    </source>
</evidence>
<reference evidence="4" key="3">
    <citation type="submission" date="2015-04" db="UniProtKB">
        <authorList>
            <consortium name="EnsemblPlants"/>
        </authorList>
    </citation>
    <scope>IDENTIFICATION</scope>
    <source>
        <strain evidence="4">cv. Jemalong A17</strain>
    </source>
</reference>
<evidence type="ECO:0000313" key="3">
    <source>
        <dbReference type="EMBL" id="RHN81390.1"/>
    </source>
</evidence>
<reference evidence="2 5" key="2">
    <citation type="journal article" date="2014" name="BMC Genomics">
        <title>An improved genome release (version Mt4.0) for the model legume Medicago truncatula.</title>
        <authorList>
            <person name="Tang H."/>
            <person name="Krishnakumar V."/>
            <person name="Bidwell S."/>
            <person name="Rosen B."/>
            <person name="Chan A."/>
            <person name="Zhou S."/>
            <person name="Gentzbittel L."/>
            <person name="Childs K.L."/>
            <person name="Yandell M."/>
            <person name="Gundlach H."/>
            <person name="Mayer K.F."/>
            <person name="Schwartz D.C."/>
            <person name="Town C.D."/>
        </authorList>
    </citation>
    <scope>GENOME REANNOTATION</scope>
    <source>
        <strain evidence="2">A17</strain>
        <strain evidence="4 5">cv. Jemalong A17</strain>
    </source>
</reference>
<gene>
    <name evidence="2" type="ordered locus">MTR_1g092905</name>
    <name evidence="3" type="ORF">MtrunA17_Chr1g0198471</name>
</gene>
<dbReference type="Gramene" id="rna5419">
    <property type="protein sequence ID" value="RHN81390.1"/>
    <property type="gene ID" value="gene5419"/>
</dbReference>
<name>A0A072VZG8_MEDTR</name>
<accession>A0A072VZG8</accession>
<dbReference type="AlphaFoldDB" id="A0A072VZG8"/>
<sequence length="63" mass="7060">MRSFWSTHTAAREEKSKPRTSAEPYKFVLDLDEASASQKEVKGFLILLGNICLQMAGAFVLKI</sequence>
<dbReference type="Proteomes" id="UP000002051">
    <property type="component" value="Unassembled WGS sequence"/>
</dbReference>
<dbReference type="HOGENOM" id="CLU_2889105_0_0_1"/>
<dbReference type="EMBL" id="CM001217">
    <property type="protein sequence ID" value="KEH43445.1"/>
    <property type="molecule type" value="Genomic_DNA"/>
</dbReference>
<reference evidence="2 5" key="1">
    <citation type="journal article" date="2011" name="Nature">
        <title>The Medicago genome provides insight into the evolution of rhizobial symbioses.</title>
        <authorList>
            <person name="Young N.D."/>
            <person name="Debelle F."/>
            <person name="Oldroyd G.E."/>
            <person name="Geurts R."/>
            <person name="Cannon S.B."/>
            <person name="Udvardi M.K."/>
            <person name="Benedito V.A."/>
            <person name="Mayer K.F."/>
            <person name="Gouzy J."/>
            <person name="Schoof H."/>
            <person name="Van de Peer Y."/>
            <person name="Proost S."/>
            <person name="Cook D.R."/>
            <person name="Meyers B.C."/>
            <person name="Spannagl M."/>
            <person name="Cheung F."/>
            <person name="De Mita S."/>
            <person name="Krishnakumar V."/>
            <person name="Gundlach H."/>
            <person name="Zhou S."/>
            <person name="Mudge J."/>
            <person name="Bharti A.K."/>
            <person name="Murray J.D."/>
            <person name="Naoumkina M.A."/>
            <person name="Rosen B."/>
            <person name="Silverstein K.A."/>
            <person name="Tang H."/>
            <person name="Rombauts S."/>
            <person name="Zhao P.X."/>
            <person name="Zhou P."/>
            <person name="Barbe V."/>
            <person name="Bardou P."/>
            <person name="Bechner M."/>
            <person name="Bellec A."/>
            <person name="Berger A."/>
            <person name="Berges H."/>
            <person name="Bidwell S."/>
            <person name="Bisseling T."/>
            <person name="Choisne N."/>
            <person name="Couloux A."/>
            <person name="Denny R."/>
            <person name="Deshpande S."/>
            <person name="Dai X."/>
            <person name="Doyle J.J."/>
            <person name="Dudez A.M."/>
            <person name="Farmer A.D."/>
            <person name="Fouteau S."/>
            <person name="Franken C."/>
            <person name="Gibelin C."/>
            <person name="Gish J."/>
            <person name="Goldstein S."/>
            <person name="Gonzalez A.J."/>
            <person name="Green P.J."/>
            <person name="Hallab A."/>
            <person name="Hartog M."/>
            <person name="Hua A."/>
            <person name="Humphray S.J."/>
            <person name="Jeong D.H."/>
            <person name="Jing Y."/>
            <person name="Jocker A."/>
            <person name="Kenton S.M."/>
            <person name="Kim D.J."/>
            <person name="Klee K."/>
            <person name="Lai H."/>
            <person name="Lang C."/>
            <person name="Lin S."/>
            <person name="Macmil S.L."/>
            <person name="Magdelenat G."/>
            <person name="Matthews L."/>
            <person name="McCorrison J."/>
            <person name="Monaghan E.L."/>
            <person name="Mun J.H."/>
            <person name="Najar F.Z."/>
            <person name="Nicholson C."/>
            <person name="Noirot C."/>
            <person name="O'Bleness M."/>
            <person name="Paule C.R."/>
            <person name="Poulain J."/>
            <person name="Prion F."/>
            <person name="Qin B."/>
            <person name="Qu C."/>
            <person name="Retzel E.F."/>
            <person name="Riddle C."/>
            <person name="Sallet E."/>
            <person name="Samain S."/>
            <person name="Samson N."/>
            <person name="Sanders I."/>
            <person name="Saurat O."/>
            <person name="Scarpelli C."/>
            <person name="Schiex T."/>
            <person name="Segurens B."/>
            <person name="Severin A.J."/>
            <person name="Sherrier D.J."/>
            <person name="Shi R."/>
            <person name="Sims S."/>
            <person name="Singer S.R."/>
            <person name="Sinharoy S."/>
            <person name="Sterck L."/>
            <person name="Viollet A."/>
            <person name="Wang B.B."/>
            <person name="Wang K."/>
            <person name="Wang M."/>
            <person name="Wang X."/>
            <person name="Warfsmann J."/>
            <person name="Weissenbach J."/>
            <person name="White D.D."/>
            <person name="White J.D."/>
            <person name="Wiley G.B."/>
            <person name="Wincker P."/>
            <person name="Xing Y."/>
            <person name="Yang L."/>
            <person name="Yao Z."/>
            <person name="Ying F."/>
            <person name="Zhai J."/>
            <person name="Zhou L."/>
            <person name="Zuber A."/>
            <person name="Denarie J."/>
            <person name="Dixon R.A."/>
            <person name="May G.D."/>
            <person name="Schwartz D.C."/>
            <person name="Rogers J."/>
            <person name="Quetier F."/>
            <person name="Town C.D."/>
            <person name="Roe B.A."/>
        </authorList>
    </citation>
    <scope>NUCLEOTIDE SEQUENCE [LARGE SCALE GENOMIC DNA]</scope>
    <source>
        <strain evidence="2">A17</strain>
        <strain evidence="4 5">cv. Jemalong A17</strain>
    </source>
</reference>
<keyword evidence="5" id="KW-1185">Reference proteome</keyword>
<feature type="region of interest" description="Disordered" evidence="1">
    <location>
        <begin position="1"/>
        <end position="21"/>
    </location>
</feature>
<evidence type="ECO:0000313" key="5">
    <source>
        <dbReference type="Proteomes" id="UP000002051"/>
    </source>
</evidence>
<dbReference type="EnsemblPlants" id="KEH43445">
    <property type="protein sequence ID" value="KEH43445"/>
    <property type="gene ID" value="MTR_1g092905"/>
</dbReference>
<reference evidence="3" key="4">
    <citation type="journal article" date="2018" name="Nat. Plants">
        <title>Whole-genome landscape of Medicago truncatula symbiotic genes.</title>
        <authorList>
            <person name="Pecrix Y."/>
            <person name="Gamas P."/>
            <person name="Carrere S."/>
        </authorList>
    </citation>
    <scope>NUCLEOTIDE SEQUENCE</scope>
    <source>
        <tissue evidence="3">Leaves</tissue>
    </source>
</reference>
<dbReference type="EMBL" id="PSQE01000001">
    <property type="protein sequence ID" value="RHN81390.1"/>
    <property type="molecule type" value="Genomic_DNA"/>
</dbReference>
<organism evidence="2 5">
    <name type="scientific">Medicago truncatula</name>
    <name type="common">Barrel medic</name>
    <name type="synonym">Medicago tribuloides</name>
    <dbReference type="NCBI Taxonomy" id="3880"/>
    <lineage>
        <taxon>Eukaryota</taxon>
        <taxon>Viridiplantae</taxon>
        <taxon>Streptophyta</taxon>
        <taxon>Embryophyta</taxon>
        <taxon>Tracheophyta</taxon>
        <taxon>Spermatophyta</taxon>
        <taxon>Magnoliopsida</taxon>
        <taxon>eudicotyledons</taxon>
        <taxon>Gunneridae</taxon>
        <taxon>Pentapetalae</taxon>
        <taxon>rosids</taxon>
        <taxon>fabids</taxon>
        <taxon>Fabales</taxon>
        <taxon>Fabaceae</taxon>
        <taxon>Papilionoideae</taxon>
        <taxon>50 kb inversion clade</taxon>
        <taxon>NPAAA clade</taxon>
        <taxon>Hologalegina</taxon>
        <taxon>IRL clade</taxon>
        <taxon>Trifolieae</taxon>
        <taxon>Medicago</taxon>
    </lineage>
</organism>
<proteinExistence type="predicted"/>